<proteinExistence type="predicted"/>
<reference evidence="1 2" key="1">
    <citation type="submission" date="2017-11" db="EMBL/GenBank/DDBJ databases">
        <title>Infants hospitalized years apart are colonized by the same room-sourced microbial strains.</title>
        <authorList>
            <person name="Brooks B."/>
            <person name="Olm M.R."/>
            <person name="Firek B.A."/>
            <person name="Baker R."/>
            <person name="Thomas B.C."/>
            <person name="Morowitz M.J."/>
            <person name="Banfield J.F."/>
        </authorList>
    </citation>
    <scope>NUCLEOTIDE SEQUENCE [LARGE SCALE GENOMIC DNA]</scope>
    <source>
        <strain evidence="1">S2_012_000_R3_87</strain>
    </source>
</reference>
<protein>
    <submittedName>
        <fullName evidence="1">Uncharacterized protein</fullName>
    </submittedName>
</protein>
<name>A0A2W5CZ22_9CORY</name>
<dbReference type="Proteomes" id="UP000249451">
    <property type="component" value="Unassembled WGS sequence"/>
</dbReference>
<evidence type="ECO:0000313" key="2">
    <source>
        <dbReference type="Proteomes" id="UP000249451"/>
    </source>
</evidence>
<evidence type="ECO:0000313" key="1">
    <source>
        <dbReference type="EMBL" id="PZP00112.1"/>
    </source>
</evidence>
<organism evidence="1 2">
    <name type="scientific">Corynebacterium urealyticum</name>
    <dbReference type="NCBI Taxonomy" id="43771"/>
    <lineage>
        <taxon>Bacteria</taxon>
        <taxon>Bacillati</taxon>
        <taxon>Actinomycetota</taxon>
        <taxon>Actinomycetes</taxon>
        <taxon>Mycobacteriales</taxon>
        <taxon>Corynebacteriaceae</taxon>
        <taxon>Corynebacterium</taxon>
    </lineage>
</organism>
<accession>A0A2W5CZ22</accession>
<dbReference type="EMBL" id="QFNY01000151">
    <property type="protein sequence ID" value="PZP00112.1"/>
    <property type="molecule type" value="Genomic_DNA"/>
</dbReference>
<comment type="caution">
    <text evidence="1">The sequence shown here is derived from an EMBL/GenBank/DDBJ whole genome shotgun (WGS) entry which is preliminary data.</text>
</comment>
<sequence>MVFLDDADTYPVVDQERVPAEECGILGAAQQAPRELHIEHSTIQLEHPGQVEHEAVCGDQ</sequence>
<gene>
    <name evidence="1" type="ORF">DI609_06950</name>
</gene>
<dbReference type="AlphaFoldDB" id="A0A2W5CZ22"/>